<dbReference type="RefSeq" id="WP_142809791.1">
    <property type="nucleotide sequence ID" value="NZ_CP036282.1"/>
</dbReference>
<sequence length="312" mass="35891">MVANWEKNWIFLTALKRLAIDSRLFVSIENAESCLPQVFDDALAGRFGRLREREDMKLLAAVLPSVLERLRKKMESVGLSESAKFPPVVWLRLMHEADVEPVSAVLRVFEDWQEQMRADGMTVLYRRWDRATQNYVGPERERDGLGTLVGYTVEEMLVEQPKKPNWPYCHQWKFFGEPSVGVVVPKVPPLEVVLPKLAPEVSEGIRKVKVGVDRHMKRRKRSRQDLERACGKRVLVALDECLAVEFSRKRNGVLEAGRKKDHRTYKCQLSLNELVSELKRKYSKQLTWSDSTLKSALPYFVACPRGRPGGLD</sequence>
<evidence type="ECO:0000313" key="1">
    <source>
        <dbReference type="EMBL" id="QDL53672.1"/>
    </source>
</evidence>
<protein>
    <submittedName>
        <fullName evidence="1">Uncharacterized protein</fullName>
    </submittedName>
</protein>
<dbReference type="KEGG" id="rhg:EXZ61_05515"/>
<accession>A0A515ELY5</accession>
<name>A0A515ELY5_9BURK</name>
<gene>
    <name evidence="1" type="ORF">EXZ61_05515</name>
</gene>
<evidence type="ECO:0000313" key="2">
    <source>
        <dbReference type="Proteomes" id="UP000317365"/>
    </source>
</evidence>
<dbReference type="AlphaFoldDB" id="A0A515ELY5"/>
<reference evidence="2" key="1">
    <citation type="submission" date="2019-02" db="EMBL/GenBank/DDBJ databases">
        <title>Complete genome sequence of Rhodoferax sp. Gr-4.</title>
        <authorList>
            <person name="Jin L."/>
        </authorList>
    </citation>
    <scope>NUCLEOTIDE SEQUENCE [LARGE SCALE GENOMIC DNA]</scope>
    <source>
        <strain evidence="2">Gr-4</strain>
    </source>
</reference>
<organism evidence="1 2">
    <name type="scientific">Rhodoferax aquaticus</name>
    <dbReference type="NCBI Taxonomy" id="2527691"/>
    <lineage>
        <taxon>Bacteria</taxon>
        <taxon>Pseudomonadati</taxon>
        <taxon>Pseudomonadota</taxon>
        <taxon>Betaproteobacteria</taxon>
        <taxon>Burkholderiales</taxon>
        <taxon>Comamonadaceae</taxon>
        <taxon>Rhodoferax</taxon>
    </lineage>
</organism>
<dbReference type="EMBL" id="CP036282">
    <property type="protein sequence ID" value="QDL53672.1"/>
    <property type="molecule type" value="Genomic_DNA"/>
</dbReference>
<reference evidence="2" key="2">
    <citation type="journal article" date="2020" name="Int. J. Syst. Evol. Microbiol.">
        <title>Genomic insights into a novel species Rhodoferax aquaticus sp. nov., isolated from freshwater.</title>
        <authorList>
            <person name="Li T."/>
            <person name="Zhuo Y."/>
            <person name="Jin C.Z."/>
            <person name="Wu X."/>
            <person name="Ko S.R."/>
            <person name="Jin F.J."/>
            <person name="Ahn C.Y."/>
            <person name="Oh H.M."/>
            <person name="Lee H.G."/>
            <person name="Jin L."/>
        </authorList>
    </citation>
    <scope>NUCLEOTIDE SEQUENCE [LARGE SCALE GENOMIC DNA]</scope>
    <source>
        <strain evidence="2">Gr-4</strain>
    </source>
</reference>
<keyword evidence="2" id="KW-1185">Reference proteome</keyword>
<proteinExistence type="predicted"/>
<dbReference type="Proteomes" id="UP000317365">
    <property type="component" value="Chromosome"/>
</dbReference>